<dbReference type="EMBL" id="JAAIUW010000068">
    <property type="protein sequence ID" value="KAF7800975.1"/>
    <property type="molecule type" value="Genomic_DNA"/>
</dbReference>
<evidence type="ECO:0000313" key="1">
    <source>
        <dbReference type="EMBL" id="KAF7800975.1"/>
    </source>
</evidence>
<gene>
    <name evidence="1" type="ORF">G2W53_044559</name>
</gene>
<dbReference type="AlphaFoldDB" id="A0A834VYF8"/>
<organism evidence="1 2">
    <name type="scientific">Senna tora</name>
    <dbReference type="NCBI Taxonomy" id="362788"/>
    <lineage>
        <taxon>Eukaryota</taxon>
        <taxon>Viridiplantae</taxon>
        <taxon>Streptophyta</taxon>
        <taxon>Embryophyta</taxon>
        <taxon>Tracheophyta</taxon>
        <taxon>Spermatophyta</taxon>
        <taxon>Magnoliopsida</taxon>
        <taxon>eudicotyledons</taxon>
        <taxon>Gunneridae</taxon>
        <taxon>Pentapetalae</taxon>
        <taxon>rosids</taxon>
        <taxon>fabids</taxon>
        <taxon>Fabales</taxon>
        <taxon>Fabaceae</taxon>
        <taxon>Caesalpinioideae</taxon>
        <taxon>Cassia clade</taxon>
        <taxon>Senna</taxon>
    </lineage>
</organism>
<accession>A0A834VYF8</accession>
<comment type="caution">
    <text evidence="1">The sequence shown here is derived from an EMBL/GenBank/DDBJ whole genome shotgun (WGS) entry which is preliminary data.</text>
</comment>
<evidence type="ECO:0000313" key="2">
    <source>
        <dbReference type="Proteomes" id="UP000634136"/>
    </source>
</evidence>
<dbReference type="Proteomes" id="UP000634136">
    <property type="component" value="Unassembled WGS sequence"/>
</dbReference>
<name>A0A834VYF8_9FABA</name>
<keyword evidence="2" id="KW-1185">Reference proteome</keyword>
<protein>
    <submittedName>
        <fullName evidence="1">Uncharacterized protein</fullName>
    </submittedName>
</protein>
<proteinExistence type="predicted"/>
<sequence length="22" mass="2397">MATVQQFMALKATEDVGNSILE</sequence>
<reference evidence="1" key="1">
    <citation type="submission" date="2020-09" db="EMBL/GenBank/DDBJ databases">
        <title>Genome-Enabled Discovery of Anthraquinone Biosynthesis in Senna tora.</title>
        <authorList>
            <person name="Kang S.-H."/>
            <person name="Pandey R.P."/>
            <person name="Lee C.-M."/>
            <person name="Sim J.-S."/>
            <person name="Jeong J.-T."/>
            <person name="Choi B.-S."/>
            <person name="Jung M."/>
            <person name="Ginzburg D."/>
            <person name="Zhao K."/>
            <person name="Won S.Y."/>
            <person name="Oh T.-J."/>
            <person name="Yu Y."/>
            <person name="Kim N.-H."/>
            <person name="Lee O.R."/>
            <person name="Lee T.-H."/>
            <person name="Bashyal P."/>
            <person name="Kim T.-S."/>
            <person name="Lee W.-H."/>
            <person name="Kawkins C."/>
            <person name="Kim C.-K."/>
            <person name="Kim J.S."/>
            <person name="Ahn B.O."/>
            <person name="Rhee S.Y."/>
            <person name="Sohng J.K."/>
        </authorList>
    </citation>
    <scope>NUCLEOTIDE SEQUENCE</scope>
    <source>
        <tissue evidence="1">Leaf</tissue>
    </source>
</reference>